<dbReference type="InterPro" id="IPR010723">
    <property type="entry name" value="HemN_C"/>
</dbReference>
<evidence type="ECO:0000256" key="2">
    <source>
        <dbReference type="ARBA" id="ARBA00006100"/>
    </source>
</evidence>
<sequence length="379" mass="43144">MSSLPPLSLYIHVPWCVRKCPYCDFNSHTSPQQLPEQEYIQALIEDIDTELAWVQGRPIHSVFIGGGTPSLLSGRAYQDLFSALRRRLAFTKTCEITLEANPATVEHDNFDGYLAAGINRLSLGVQSFNPQHLQTLGRIHSQQDAIQAVELAKQAGFTNFNLDLMHGLPEQSLDHAMTDLDMALSLSPTHVSWYQLTIEPNTAFYRQPPTLPDDELLWTIQETGQRKLTQAGFQQYEVSAYSQHHPSQHNLNYWQFGDYLAIGAGAHGKVTTPEGIFRYRKTRLPKDYLANTSTQQRRLALEQIDTDDLVFEFMMNGLRLKQGFARPLFSQRTGLSDSLLEELLHPLLVKGWLQQRDHYIACTELGFNYLNDVLGYFLK</sequence>
<keyword evidence="7 10" id="KW-0408">Iron</keyword>
<dbReference type="RefSeq" id="WP_107864429.1">
    <property type="nucleotide sequence ID" value="NZ_QAON01000001.1"/>
</dbReference>
<dbReference type="GO" id="GO:0006779">
    <property type="term" value="P:porphyrin-containing compound biosynthetic process"/>
    <property type="evidence" value="ECO:0007669"/>
    <property type="project" value="InterPro"/>
</dbReference>
<evidence type="ECO:0000259" key="11">
    <source>
        <dbReference type="PROSITE" id="PS51918"/>
    </source>
</evidence>
<dbReference type="InterPro" id="IPR013785">
    <property type="entry name" value="Aldolase_TIM"/>
</dbReference>
<dbReference type="SUPFAM" id="SSF102114">
    <property type="entry name" value="Radical SAM enzymes"/>
    <property type="match status" value="1"/>
</dbReference>
<dbReference type="CDD" id="cd01335">
    <property type="entry name" value="Radical_SAM"/>
    <property type="match status" value="1"/>
</dbReference>
<dbReference type="InterPro" id="IPR034505">
    <property type="entry name" value="Coproporphyrinogen-III_oxidase"/>
</dbReference>
<evidence type="ECO:0000256" key="1">
    <source>
        <dbReference type="ARBA" id="ARBA00001966"/>
    </source>
</evidence>
<comment type="subcellular location">
    <subcellularLocation>
        <location evidence="10">Cytoplasm</location>
    </subcellularLocation>
</comment>
<dbReference type="GO" id="GO:0046872">
    <property type="term" value="F:metal ion binding"/>
    <property type="evidence" value="ECO:0007669"/>
    <property type="project" value="UniProtKB-UniRule"/>
</dbReference>
<proteinExistence type="inferred from homology"/>
<dbReference type="SFLD" id="SFLDS00029">
    <property type="entry name" value="Radical_SAM"/>
    <property type="match status" value="1"/>
</dbReference>
<evidence type="ECO:0000256" key="3">
    <source>
        <dbReference type="ARBA" id="ARBA00017228"/>
    </source>
</evidence>
<dbReference type="AlphaFoldDB" id="A0A2T5J479"/>
<dbReference type="InterPro" id="IPR007197">
    <property type="entry name" value="rSAM"/>
</dbReference>
<gene>
    <name evidence="12" type="ORF">C8N29_101492</name>
</gene>
<evidence type="ECO:0000256" key="8">
    <source>
        <dbReference type="ARBA" id="ARBA00023014"/>
    </source>
</evidence>
<evidence type="ECO:0000313" key="13">
    <source>
        <dbReference type="Proteomes" id="UP000244223"/>
    </source>
</evidence>
<keyword evidence="8 10" id="KW-0411">Iron-sulfur</keyword>
<dbReference type="PROSITE" id="PS51918">
    <property type="entry name" value="RADICAL_SAM"/>
    <property type="match status" value="1"/>
</dbReference>
<dbReference type="GO" id="GO:0005737">
    <property type="term" value="C:cytoplasm"/>
    <property type="evidence" value="ECO:0007669"/>
    <property type="project" value="UniProtKB-SubCell"/>
</dbReference>
<accession>A0A2T5J479</accession>
<organism evidence="12 13">
    <name type="scientific">Agitococcus lubricus</name>
    <dbReference type="NCBI Taxonomy" id="1077255"/>
    <lineage>
        <taxon>Bacteria</taxon>
        <taxon>Pseudomonadati</taxon>
        <taxon>Pseudomonadota</taxon>
        <taxon>Gammaproteobacteria</taxon>
        <taxon>Moraxellales</taxon>
        <taxon>Moraxellaceae</taxon>
        <taxon>Agitococcus</taxon>
    </lineage>
</organism>
<dbReference type="InterPro" id="IPR058240">
    <property type="entry name" value="rSAM_sf"/>
</dbReference>
<dbReference type="SMART" id="SM00729">
    <property type="entry name" value="Elp3"/>
    <property type="match status" value="1"/>
</dbReference>
<dbReference type="EMBL" id="QAON01000001">
    <property type="protein sequence ID" value="PTQ91419.1"/>
    <property type="molecule type" value="Genomic_DNA"/>
</dbReference>
<keyword evidence="10" id="KW-0004">4Fe-4S</keyword>
<dbReference type="Pfam" id="PF06969">
    <property type="entry name" value="HemN_C"/>
    <property type="match status" value="1"/>
</dbReference>
<evidence type="ECO:0000256" key="5">
    <source>
        <dbReference type="ARBA" id="ARBA00022691"/>
    </source>
</evidence>
<dbReference type="Proteomes" id="UP000244223">
    <property type="component" value="Unassembled WGS sequence"/>
</dbReference>
<name>A0A2T5J479_9GAMM</name>
<evidence type="ECO:0000256" key="4">
    <source>
        <dbReference type="ARBA" id="ARBA00022617"/>
    </source>
</evidence>
<dbReference type="SFLD" id="SFLDF00288">
    <property type="entry name" value="HemN-like__clustered_with_nucl"/>
    <property type="match status" value="1"/>
</dbReference>
<keyword evidence="6 10" id="KW-0479">Metal-binding</keyword>
<protein>
    <recommendedName>
        <fullName evidence="3 10">Heme chaperone HemW</fullName>
    </recommendedName>
</protein>
<comment type="similarity">
    <text evidence="2">Belongs to the anaerobic coproporphyrinogen-III oxidase family. HemW subfamily.</text>
</comment>
<dbReference type="GO" id="GO:0051539">
    <property type="term" value="F:4 iron, 4 sulfur cluster binding"/>
    <property type="evidence" value="ECO:0007669"/>
    <property type="project" value="UniProtKB-UniRule"/>
</dbReference>
<keyword evidence="13" id="KW-1185">Reference proteome</keyword>
<comment type="function">
    <text evidence="10">Probably acts as a heme chaperone, transferring heme to an unknown acceptor. Binds one molecule of heme per monomer, possibly covalently. Binds 1 [4Fe-4S] cluster. The cluster is coordinated with 3 cysteines and an exchangeable S-adenosyl-L-methionine.</text>
</comment>
<dbReference type="InterPro" id="IPR004559">
    <property type="entry name" value="HemW-like"/>
</dbReference>
<evidence type="ECO:0000256" key="9">
    <source>
        <dbReference type="ARBA" id="ARBA00023186"/>
    </source>
</evidence>
<keyword evidence="9 10" id="KW-0143">Chaperone</keyword>
<dbReference type="Pfam" id="PF04055">
    <property type="entry name" value="Radical_SAM"/>
    <property type="match status" value="1"/>
</dbReference>
<keyword evidence="5 10" id="KW-0949">S-adenosyl-L-methionine</keyword>
<dbReference type="SFLD" id="SFLDF00562">
    <property type="entry name" value="HemN-like__clustered_with_heat"/>
    <property type="match status" value="1"/>
</dbReference>
<evidence type="ECO:0000256" key="10">
    <source>
        <dbReference type="RuleBase" id="RU364116"/>
    </source>
</evidence>
<comment type="caution">
    <text evidence="12">The sequence shown here is derived from an EMBL/GenBank/DDBJ whole genome shotgun (WGS) entry which is preliminary data.</text>
</comment>
<dbReference type="PANTHER" id="PTHR13932:SF5">
    <property type="entry name" value="RADICAL S-ADENOSYL METHIONINE DOMAIN-CONTAINING PROTEIN 1, MITOCHONDRIAL"/>
    <property type="match status" value="1"/>
</dbReference>
<reference evidence="12 13" key="1">
    <citation type="submission" date="2018-04" db="EMBL/GenBank/DDBJ databases">
        <title>Genomic Encyclopedia of Archaeal and Bacterial Type Strains, Phase II (KMG-II): from individual species to whole genera.</title>
        <authorList>
            <person name="Goeker M."/>
        </authorList>
    </citation>
    <scope>NUCLEOTIDE SEQUENCE [LARGE SCALE GENOMIC DNA]</scope>
    <source>
        <strain evidence="12 13">DSM 5822</strain>
    </source>
</reference>
<dbReference type="InterPro" id="IPR006638">
    <property type="entry name" value="Elp3/MiaA/NifB-like_rSAM"/>
</dbReference>
<feature type="domain" description="Radical SAM core" evidence="11">
    <location>
        <begin position="1"/>
        <end position="234"/>
    </location>
</feature>
<evidence type="ECO:0000256" key="6">
    <source>
        <dbReference type="ARBA" id="ARBA00022723"/>
    </source>
</evidence>
<evidence type="ECO:0000313" key="12">
    <source>
        <dbReference type="EMBL" id="PTQ91419.1"/>
    </source>
</evidence>
<keyword evidence="10" id="KW-0963">Cytoplasm</keyword>
<dbReference type="SFLD" id="SFLDG01082">
    <property type="entry name" value="B12-binding_domain_containing"/>
    <property type="match status" value="1"/>
</dbReference>
<dbReference type="GO" id="GO:0004109">
    <property type="term" value="F:coproporphyrinogen oxidase activity"/>
    <property type="evidence" value="ECO:0007669"/>
    <property type="project" value="InterPro"/>
</dbReference>
<keyword evidence="4 10" id="KW-0349">Heme</keyword>
<dbReference type="PANTHER" id="PTHR13932">
    <property type="entry name" value="COPROPORPHYRINIGEN III OXIDASE"/>
    <property type="match status" value="1"/>
</dbReference>
<evidence type="ECO:0000256" key="7">
    <source>
        <dbReference type="ARBA" id="ARBA00023004"/>
    </source>
</evidence>
<dbReference type="Gene3D" id="3.20.20.70">
    <property type="entry name" value="Aldolase class I"/>
    <property type="match status" value="1"/>
</dbReference>
<dbReference type="OrthoDB" id="9808022at2"/>
<comment type="cofactor">
    <cofactor evidence="1">
        <name>[4Fe-4S] cluster</name>
        <dbReference type="ChEBI" id="CHEBI:49883"/>
    </cofactor>
</comment>
<dbReference type="SFLD" id="SFLDG01065">
    <property type="entry name" value="anaerobic_coproporphyrinogen-I"/>
    <property type="match status" value="1"/>
</dbReference>
<dbReference type="NCBIfam" id="TIGR00539">
    <property type="entry name" value="hemN_rel"/>
    <property type="match status" value="1"/>
</dbReference>